<gene>
    <name evidence="1" type="ORF">TNIN_142541</name>
</gene>
<reference evidence="1" key="1">
    <citation type="submission" date="2020-08" db="EMBL/GenBank/DDBJ databases">
        <title>Multicomponent nature underlies the extraordinary mechanical properties of spider dragline silk.</title>
        <authorList>
            <person name="Kono N."/>
            <person name="Nakamura H."/>
            <person name="Mori M."/>
            <person name="Yoshida Y."/>
            <person name="Ohtoshi R."/>
            <person name="Malay A.D."/>
            <person name="Moran D.A.P."/>
            <person name="Tomita M."/>
            <person name="Numata K."/>
            <person name="Arakawa K."/>
        </authorList>
    </citation>
    <scope>NUCLEOTIDE SEQUENCE</scope>
</reference>
<sequence>MSDGDKGLPSLGINGASKSQPISSRLLLQLGCREKGDRFREPVERLSADASADCQNGWGWRYSARGETGKDEKGVLQTGVR</sequence>
<evidence type="ECO:0000313" key="1">
    <source>
        <dbReference type="EMBL" id="GFS59573.1"/>
    </source>
</evidence>
<accession>A0A8X6ITF4</accession>
<keyword evidence="2" id="KW-1185">Reference proteome</keyword>
<name>A0A8X6ITF4_9ARAC</name>
<protein>
    <submittedName>
        <fullName evidence="1">Uncharacterized protein</fullName>
    </submittedName>
</protein>
<organism evidence="1 2">
    <name type="scientific">Trichonephila inaurata madagascariensis</name>
    <dbReference type="NCBI Taxonomy" id="2747483"/>
    <lineage>
        <taxon>Eukaryota</taxon>
        <taxon>Metazoa</taxon>
        <taxon>Ecdysozoa</taxon>
        <taxon>Arthropoda</taxon>
        <taxon>Chelicerata</taxon>
        <taxon>Arachnida</taxon>
        <taxon>Araneae</taxon>
        <taxon>Araneomorphae</taxon>
        <taxon>Entelegynae</taxon>
        <taxon>Araneoidea</taxon>
        <taxon>Nephilidae</taxon>
        <taxon>Trichonephila</taxon>
        <taxon>Trichonephila inaurata</taxon>
    </lineage>
</organism>
<dbReference type="EMBL" id="BMAV01027471">
    <property type="protein sequence ID" value="GFS59573.1"/>
    <property type="molecule type" value="Genomic_DNA"/>
</dbReference>
<evidence type="ECO:0000313" key="2">
    <source>
        <dbReference type="Proteomes" id="UP000886998"/>
    </source>
</evidence>
<comment type="caution">
    <text evidence="1">The sequence shown here is derived from an EMBL/GenBank/DDBJ whole genome shotgun (WGS) entry which is preliminary data.</text>
</comment>
<dbReference type="AlphaFoldDB" id="A0A8X6ITF4"/>
<dbReference type="Proteomes" id="UP000886998">
    <property type="component" value="Unassembled WGS sequence"/>
</dbReference>
<proteinExistence type="predicted"/>